<organism evidence="1 2">
    <name type="scientific">Colocasia esculenta</name>
    <name type="common">Wild taro</name>
    <name type="synonym">Arum esculentum</name>
    <dbReference type="NCBI Taxonomy" id="4460"/>
    <lineage>
        <taxon>Eukaryota</taxon>
        <taxon>Viridiplantae</taxon>
        <taxon>Streptophyta</taxon>
        <taxon>Embryophyta</taxon>
        <taxon>Tracheophyta</taxon>
        <taxon>Spermatophyta</taxon>
        <taxon>Magnoliopsida</taxon>
        <taxon>Liliopsida</taxon>
        <taxon>Araceae</taxon>
        <taxon>Aroideae</taxon>
        <taxon>Colocasieae</taxon>
        <taxon>Colocasia</taxon>
    </lineage>
</organism>
<reference evidence="1" key="1">
    <citation type="submission" date="2017-07" db="EMBL/GenBank/DDBJ databases">
        <title>Taro Niue Genome Assembly and Annotation.</title>
        <authorList>
            <person name="Atibalentja N."/>
            <person name="Keating K."/>
            <person name="Fields C.J."/>
        </authorList>
    </citation>
    <scope>NUCLEOTIDE SEQUENCE</scope>
    <source>
        <strain evidence="1">Niue_2</strain>
        <tissue evidence="1">Leaf</tissue>
    </source>
</reference>
<protein>
    <submittedName>
        <fullName evidence="1">Uncharacterized protein</fullName>
    </submittedName>
</protein>
<name>A0A843VUB1_COLES</name>
<gene>
    <name evidence="1" type="ORF">Taro_031306</name>
</gene>
<dbReference type="Proteomes" id="UP000652761">
    <property type="component" value="Unassembled WGS sequence"/>
</dbReference>
<proteinExistence type="predicted"/>
<keyword evidence="2" id="KW-1185">Reference proteome</keyword>
<evidence type="ECO:0000313" key="2">
    <source>
        <dbReference type="Proteomes" id="UP000652761"/>
    </source>
</evidence>
<sequence length="161" mass="17969">MKKIESRGNNESFASVCHAQRKKDSLAGRRVRILNFSGEVVVSGILMSDDNDNVVMGKKLGGEYYEVSILIAHDPTASFGCSVRVVASAKKRRTYDKVTLDNLLADHLCPANCCRCRRHRREREIEMEVTTAFSLDFPINALLDEKLHAGGPIPPRRPLIS</sequence>
<dbReference type="EMBL" id="NMUH01002211">
    <property type="protein sequence ID" value="MQL98596.1"/>
    <property type="molecule type" value="Genomic_DNA"/>
</dbReference>
<evidence type="ECO:0000313" key="1">
    <source>
        <dbReference type="EMBL" id="MQL98596.1"/>
    </source>
</evidence>
<comment type="caution">
    <text evidence="1">The sequence shown here is derived from an EMBL/GenBank/DDBJ whole genome shotgun (WGS) entry which is preliminary data.</text>
</comment>
<accession>A0A843VUB1</accession>
<dbReference type="AlphaFoldDB" id="A0A843VUB1"/>